<dbReference type="InterPro" id="IPR050312">
    <property type="entry name" value="IolE/XylAMocC-like"/>
</dbReference>
<dbReference type="RefSeq" id="WP_204417971.1">
    <property type="nucleotide sequence ID" value="NZ_JAFBED010000006.1"/>
</dbReference>
<dbReference type="InterPro" id="IPR036237">
    <property type="entry name" value="Xyl_isomerase-like_sf"/>
</dbReference>
<protein>
    <submittedName>
        <fullName evidence="2">Sugar phosphate isomerase/epimerase</fullName>
    </submittedName>
</protein>
<keyword evidence="3" id="KW-1185">Reference proteome</keyword>
<dbReference type="Gene3D" id="3.20.20.150">
    <property type="entry name" value="Divalent-metal-dependent TIM barrel enzymes"/>
    <property type="match status" value="1"/>
</dbReference>
<dbReference type="GO" id="GO:0016853">
    <property type="term" value="F:isomerase activity"/>
    <property type="evidence" value="ECO:0007669"/>
    <property type="project" value="UniProtKB-KW"/>
</dbReference>
<evidence type="ECO:0000313" key="2">
    <source>
        <dbReference type="EMBL" id="MBM7621201.1"/>
    </source>
</evidence>
<organism evidence="2 3">
    <name type="scientific">Sutcliffiella tianshenii</name>
    <dbReference type="NCBI Taxonomy" id="1463404"/>
    <lineage>
        <taxon>Bacteria</taxon>
        <taxon>Bacillati</taxon>
        <taxon>Bacillota</taxon>
        <taxon>Bacilli</taxon>
        <taxon>Bacillales</taxon>
        <taxon>Bacillaceae</taxon>
        <taxon>Sutcliffiella</taxon>
    </lineage>
</organism>
<dbReference type="Pfam" id="PF01261">
    <property type="entry name" value="AP_endonuc_2"/>
    <property type="match status" value="1"/>
</dbReference>
<evidence type="ECO:0000313" key="3">
    <source>
        <dbReference type="Proteomes" id="UP000737402"/>
    </source>
</evidence>
<proteinExistence type="predicted"/>
<gene>
    <name evidence="2" type="ORF">JOC95_003074</name>
</gene>
<dbReference type="SUPFAM" id="SSF51658">
    <property type="entry name" value="Xylose isomerase-like"/>
    <property type="match status" value="1"/>
</dbReference>
<dbReference type="InterPro" id="IPR013022">
    <property type="entry name" value="Xyl_isomerase-like_TIM-brl"/>
</dbReference>
<feature type="domain" description="Xylose isomerase-like TIM barrel" evidence="1">
    <location>
        <begin position="34"/>
        <end position="261"/>
    </location>
</feature>
<dbReference type="EMBL" id="JAFBED010000006">
    <property type="protein sequence ID" value="MBM7621201.1"/>
    <property type="molecule type" value="Genomic_DNA"/>
</dbReference>
<sequence>MEILGFSTGLYGWAERYWLEHKKDAPWEELFQSLREAGLDAVELDPLPELVEMAKSFNLSVSGAYVGLQLHEKEIDLEGSIMPVARRLAEAGGRDLLINADPKGGWGVSLPKTDEEFKRQGDHLSRIAAAVSDLGLKISMHNHADDRHNAEGDLRSVIDYASPEVGLCIDTGWAYVAGFDPIEWVRKYHEKIYSFHLRNQNGRVPTEDLMEGDMDFKQLIQALHDVNYNGWLTFELLHSEEVQPRRTMVEDTRHSIEFLRKAIQNH</sequence>
<dbReference type="PANTHER" id="PTHR12110">
    <property type="entry name" value="HYDROXYPYRUVATE ISOMERASE"/>
    <property type="match status" value="1"/>
</dbReference>
<keyword evidence="2" id="KW-0413">Isomerase</keyword>
<name>A0ABS2P2W4_9BACI</name>
<evidence type="ECO:0000259" key="1">
    <source>
        <dbReference type="Pfam" id="PF01261"/>
    </source>
</evidence>
<dbReference type="Proteomes" id="UP000737402">
    <property type="component" value="Unassembled WGS sequence"/>
</dbReference>
<accession>A0ABS2P2W4</accession>
<reference evidence="2 3" key="1">
    <citation type="submission" date="2021-01" db="EMBL/GenBank/DDBJ databases">
        <title>Genomic Encyclopedia of Type Strains, Phase IV (KMG-IV): sequencing the most valuable type-strain genomes for metagenomic binning, comparative biology and taxonomic classification.</title>
        <authorList>
            <person name="Goeker M."/>
        </authorList>
    </citation>
    <scope>NUCLEOTIDE SEQUENCE [LARGE SCALE GENOMIC DNA]</scope>
    <source>
        <strain evidence="2 3">DSM 25879</strain>
    </source>
</reference>
<comment type="caution">
    <text evidence="2">The sequence shown here is derived from an EMBL/GenBank/DDBJ whole genome shotgun (WGS) entry which is preliminary data.</text>
</comment>